<dbReference type="InterPro" id="IPR029000">
    <property type="entry name" value="Cyclophilin-like_dom_sf"/>
</dbReference>
<keyword evidence="2" id="KW-0539">Nucleus</keyword>
<accession>A0A0D3HZ83</accession>
<comment type="catalytic activity">
    <reaction evidence="3">
        <text>[protein]-peptidylproline (omega=180) = [protein]-peptidylproline (omega=0)</text>
        <dbReference type="Rhea" id="RHEA:16237"/>
        <dbReference type="Rhea" id="RHEA-COMP:10747"/>
        <dbReference type="Rhea" id="RHEA-COMP:10748"/>
        <dbReference type="ChEBI" id="CHEBI:83833"/>
        <dbReference type="ChEBI" id="CHEBI:83834"/>
        <dbReference type="EC" id="5.2.1.8"/>
    </reaction>
</comment>
<proteinExistence type="inferred from homology"/>
<comment type="similarity">
    <text evidence="3">Belongs to the cyclophilin-type PPIase family.</text>
</comment>
<dbReference type="GeneID" id="17250468"/>
<dbReference type="PROSITE" id="PS50072">
    <property type="entry name" value="CSA_PPIASE_2"/>
    <property type="match status" value="1"/>
</dbReference>
<reference evidence="5" key="2">
    <citation type="submission" date="2024-10" db="UniProtKB">
        <authorList>
            <consortium name="EnsemblProtists"/>
        </authorList>
    </citation>
    <scope>IDENTIFICATION</scope>
</reference>
<organism evidence="5 6">
    <name type="scientific">Emiliania huxleyi (strain CCMP1516)</name>
    <dbReference type="NCBI Taxonomy" id="280463"/>
    <lineage>
        <taxon>Eukaryota</taxon>
        <taxon>Haptista</taxon>
        <taxon>Haptophyta</taxon>
        <taxon>Prymnesiophyceae</taxon>
        <taxon>Isochrysidales</taxon>
        <taxon>Noelaerhabdaceae</taxon>
        <taxon>Emiliania</taxon>
    </lineage>
</organism>
<dbReference type="InterPro" id="IPR002130">
    <property type="entry name" value="Cyclophilin-type_PPIase_dom"/>
</dbReference>
<evidence type="ECO:0000256" key="1">
    <source>
        <dbReference type="ARBA" id="ARBA00004123"/>
    </source>
</evidence>
<dbReference type="HOGENOM" id="CLU_082529_0_0_1"/>
<keyword evidence="6" id="KW-1185">Reference proteome</keyword>
<protein>
    <recommendedName>
        <fullName evidence="3">Peptidyl-prolyl cis-trans isomerase</fullName>
        <shortName evidence="3">PPIase</shortName>
        <ecNumber evidence="3">5.2.1.8</ecNumber>
    </recommendedName>
</protein>
<feature type="domain" description="PPIase cyclophilin-type" evidence="4">
    <location>
        <begin position="1"/>
        <end position="118"/>
    </location>
</feature>
<dbReference type="EC" id="5.2.1.8" evidence="3"/>
<evidence type="ECO:0000256" key="3">
    <source>
        <dbReference type="RuleBase" id="RU363019"/>
    </source>
</evidence>
<keyword evidence="3" id="KW-0413">Isomerase</keyword>
<dbReference type="GO" id="GO:0071013">
    <property type="term" value="C:catalytic step 2 spliceosome"/>
    <property type="evidence" value="ECO:0007669"/>
    <property type="project" value="TreeGrafter"/>
</dbReference>
<evidence type="ECO:0000256" key="2">
    <source>
        <dbReference type="ARBA" id="ARBA00023242"/>
    </source>
</evidence>
<dbReference type="PANTHER" id="PTHR45625:SF6">
    <property type="entry name" value="SPLICEOSOME-ASSOCIATED PROTEIN CWC27 HOMOLOG"/>
    <property type="match status" value="1"/>
</dbReference>
<comment type="subcellular location">
    <subcellularLocation>
        <location evidence="1">Nucleus</location>
    </subcellularLocation>
</comment>
<dbReference type="SUPFAM" id="SSF50891">
    <property type="entry name" value="Cyclophilin-like"/>
    <property type="match status" value="1"/>
</dbReference>
<evidence type="ECO:0000313" key="6">
    <source>
        <dbReference type="Proteomes" id="UP000013827"/>
    </source>
</evidence>
<dbReference type="AlphaFoldDB" id="A0A0D3HZ83"/>
<dbReference type="OMA" id="WGNTAIL"/>
<dbReference type="PaxDb" id="2903-EOD04318"/>
<dbReference type="InterPro" id="IPR044666">
    <property type="entry name" value="Cyclophilin_A-like"/>
</dbReference>
<reference evidence="6" key="1">
    <citation type="journal article" date="2013" name="Nature">
        <title>Pan genome of the phytoplankton Emiliania underpins its global distribution.</title>
        <authorList>
            <person name="Read B.A."/>
            <person name="Kegel J."/>
            <person name="Klute M.J."/>
            <person name="Kuo A."/>
            <person name="Lefebvre S.C."/>
            <person name="Maumus F."/>
            <person name="Mayer C."/>
            <person name="Miller J."/>
            <person name="Monier A."/>
            <person name="Salamov A."/>
            <person name="Young J."/>
            <person name="Aguilar M."/>
            <person name="Claverie J.M."/>
            <person name="Frickenhaus S."/>
            <person name="Gonzalez K."/>
            <person name="Herman E.K."/>
            <person name="Lin Y.C."/>
            <person name="Napier J."/>
            <person name="Ogata H."/>
            <person name="Sarno A.F."/>
            <person name="Shmutz J."/>
            <person name="Schroeder D."/>
            <person name="de Vargas C."/>
            <person name="Verret F."/>
            <person name="von Dassow P."/>
            <person name="Valentin K."/>
            <person name="Van de Peer Y."/>
            <person name="Wheeler G."/>
            <person name="Dacks J.B."/>
            <person name="Delwiche C.F."/>
            <person name="Dyhrman S.T."/>
            <person name="Glockner G."/>
            <person name="John U."/>
            <person name="Richards T."/>
            <person name="Worden A.Z."/>
            <person name="Zhang X."/>
            <person name="Grigoriev I.V."/>
            <person name="Allen A.E."/>
            <person name="Bidle K."/>
            <person name="Borodovsky M."/>
            <person name="Bowler C."/>
            <person name="Brownlee C."/>
            <person name="Cock J.M."/>
            <person name="Elias M."/>
            <person name="Gladyshev V.N."/>
            <person name="Groth M."/>
            <person name="Guda C."/>
            <person name="Hadaegh A."/>
            <person name="Iglesias-Rodriguez M.D."/>
            <person name="Jenkins J."/>
            <person name="Jones B.M."/>
            <person name="Lawson T."/>
            <person name="Leese F."/>
            <person name="Lindquist E."/>
            <person name="Lobanov A."/>
            <person name="Lomsadze A."/>
            <person name="Malik S.B."/>
            <person name="Marsh M.E."/>
            <person name="Mackinder L."/>
            <person name="Mock T."/>
            <person name="Mueller-Roeber B."/>
            <person name="Pagarete A."/>
            <person name="Parker M."/>
            <person name="Probert I."/>
            <person name="Quesneville H."/>
            <person name="Raines C."/>
            <person name="Rensing S.A."/>
            <person name="Riano-Pachon D.M."/>
            <person name="Richier S."/>
            <person name="Rokitta S."/>
            <person name="Shiraiwa Y."/>
            <person name="Soanes D.M."/>
            <person name="van der Giezen M."/>
            <person name="Wahlund T.M."/>
            <person name="Williams B."/>
            <person name="Wilson W."/>
            <person name="Wolfe G."/>
            <person name="Wurch L.L."/>
        </authorList>
    </citation>
    <scope>NUCLEOTIDE SEQUENCE</scope>
</reference>
<dbReference type="STRING" id="2903.R1B439"/>
<evidence type="ECO:0000259" key="4">
    <source>
        <dbReference type="PROSITE" id="PS50072"/>
    </source>
</evidence>
<dbReference type="Pfam" id="PF00160">
    <property type="entry name" value="Pro_isomerase"/>
    <property type="match status" value="1"/>
</dbReference>
<dbReference type="eggNOG" id="ENOG502S41Q">
    <property type="taxonomic scope" value="Eukaryota"/>
</dbReference>
<dbReference type="KEGG" id="ehx:EMIHUDRAFT_47229"/>
<dbReference type="Gene3D" id="2.40.100.10">
    <property type="entry name" value="Cyclophilin-like"/>
    <property type="match status" value="1"/>
</dbReference>
<name>A0A0D3HZ83_EMIH1</name>
<dbReference type="PANTHER" id="PTHR45625">
    <property type="entry name" value="PEPTIDYL-PROLYL CIS-TRANS ISOMERASE-RELATED"/>
    <property type="match status" value="1"/>
</dbReference>
<sequence>EVEVHPDWAPNGAARFKELLEADFYTGTSFFRVVKNFIVQFGIHPRPDISARWTNRTIPDDPVLKSNDRGLVSFASSGLRSRNTQLFVNLNRNVNLDGMGFAPFGVVVGDGMTVVDRIFAGYGEAPQQARILAEGAMYLEQNFPKLSYVRRVRI</sequence>
<dbReference type="EnsemblProtists" id="EOD04318">
    <property type="protein sequence ID" value="EOD04318"/>
    <property type="gene ID" value="EMIHUDRAFT_47229"/>
</dbReference>
<keyword evidence="3" id="KW-0697">Rotamase</keyword>
<evidence type="ECO:0000313" key="5">
    <source>
        <dbReference type="EnsemblProtists" id="EOD04318"/>
    </source>
</evidence>
<dbReference type="Proteomes" id="UP000013827">
    <property type="component" value="Unassembled WGS sequence"/>
</dbReference>
<dbReference type="RefSeq" id="XP_005756747.1">
    <property type="nucleotide sequence ID" value="XM_005756690.1"/>
</dbReference>
<dbReference type="GO" id="GO:0003755">
    <property type="term" value="F:peptidyl-prolyl cis-trans isomerase activity"/>
    <property type="evidence" value="ECO:0007669"/>
    <property type="project" value="UniProtKB-UniRule"/>
</dbReference>
<comment type="function">
    <text evidence="3">PPIases accelerate the folding of proteins. It catalyzes the cis-trans isomerization of proline imidic peptide bonds in oligopeptides.</text>
</comment>
<dbReference type="PRINTS" id="PR00153">
    <property type="entry name" value="CSAPPISMRASE"/>
</dbReference>